<feature type="domain" description="DUF6598" evidence="2">
    <location>
        <begin position="91"/>
        <end position="302"/>
    </location>
</feature>
<dbReference type="PANTHER" id="PTHR33065:SF184">
    <property type="entry name" value="DUF6598 DOMAIN-CONTAINING PROTEIN"/>
    <property type="match status" value="1"/>
</dbReference>
<organism evidence="3 4">
    <name type="scientific">Panicum virgatum</name>
    <name type="common">Blackwell switchgrass</name>
    <dbReference type="NCBI Taxonomy" id="38727"/>
    <lineage>
        <taxon>Eukaryota</taxon>
        <taxon>Viridiplantae</taxon>
        <taxon>Streptophyta</taxon>
        <taxon>Embryophyta</taxon>
        <taxon>Tracheophyta</taxon>
        <taxon>Spermatophyta</taxon>
        <taxon>Magnoliopsida</taxon>
        <taxon>Liliopsida</taxon>
        <taxon>Poales</taxon>
        <taxon>Poaceae</taxon>
        <taxon>PACMAD clade</taxon>
        <taxon>Panicoideae</taxon>
        <taxon>Panicodae</taxon>
        <taxon>Paniceae</taxon>
        <taxon>Panicinae</taxon>
        <taxon>Panicum</taxon>
        <taxon>Panicum sect. Hiantes</taxon>
    </lineage>
</organism>
<accession>A0A8T0QZZ6</accession>
<feature type="region of interest" description="Disordered" evidence="1">
    <location>
        <begin position="118"/>
        <end position="142"/>
    </location>
</feature>
<dbReference type="OrthoDB" id="696303at2759"/>
<sequence length="310" mass="31963">MAAATGYGDAPTEEELLAYGDLPRHGRDMAEVFAVRVPAAAAAAGGGGGDRSPPCGTIFFYGGNSCSDLIYSREWSVTDEPAAPQPCPCDSEGNLVLTGPSVATSAYGPVGFDFQLHDGNHGESSLQADDSGGDDQDDSNTGRVFCDTVSGEFSTYDRVITETVATGYGPADVVYAVLSNAVQGRVAVKLTALPAGGGDGDGAAATGVHGRVIARSKLLDAGCVLFYSERDGGGVPVEPGELVPLARQALAVPLHKPLTIEQNLRGDSGEEIVKGAVQFDPAITGEHVERVVGTSGAEIEVTISWSNYPW</sequence>
<dbReference type="InterPro" id="IPR046533">
    <property type="entry name" value="DUF6598"/>
</dbReference>
<name>A0A8T0QZZ6_PANVG</name>
<proteinExistence type="predicted"/>
<evidence type="ECO:0000256" key="1">
    <source>
        <dbReference type="SAM" id="MobiDB-lite"/>
    </source>
</evidence>
<evidence type="ECO:0000313" key="3">
    <source>
        <dbReference type="EMBL" id="KAG2578525.1"/>
    </source>
</evidence>
<dbReference type="EMBL" id="CM029048">
    <property type="protein sequence ID" value="KAG2578525.1"/>
    <property type="molecule type" value="Genomic_DNA"/>
</dbReference>
<dbReference type="Pfam" id="PF20241">
    <property type="entry name" value="DUF6598"/>
    <property type="match status" value="1"/>
</dbReference>
<dbReference type="Proteomes" id="UP000823388">
    <property type="component" value="Chromosome 6N"/>
</dbReference>
<reference evidence="3" key="1">
    <citation type="submission" date="2020-05" db="EMBL/GenBank/DDBJ databases">
        <title>WGS assembly of Panicum virgatum.</title>
        <authorList>
            <person name="Lovell J.T."/>
            <person name="Jenkins J."/>
            <person name="Shu S."/>
            <person name="Juenger T.E."/>
            <person name="Schmutz J."/>
        </authorList>
    </citation>
    <scope>NUCLEOTIDE SEQUENCE</scope>
    <source>
        <strain evidence="3">AP13</strain>
    </source>
</reference>
<dbReference type="AlphaFoldDB" id="A0A8T0QZZ6"/>
<protein>
    <recommendedName>
        <fullName evidence="2">DUF6598 domain-containing protein</fullName>
    </recommendedName>
</protein>
<evidence type="ECO:0000313" key="4">
    <source>
        <dbReference type="Proteomes" id="UP000823388"/>
    </source>
</evidence>
<comment type="caution">
    <text evidence="3">The sequence shown here is derived from an EMBL/GenBank/DDBJ whole genome shotgun (WGS) entry which is preliminary data.</text>
</comment>
<dbReference type="PANTHER" id="PTHR33065">
    <property type="entry name" value="OS07G0486400 PROTEIN"/>
    <property type="match status" value="1"/>
</dbReference>
<gene>
    <name evidence="3" type="ORF">PVAP13_6NG212400</name>
</gene>
<keyword evidence="4" id="KW-1185">Reference proteome</keyword>
<evidence type="ECO:0000259" key="2">
    <source>
        <dbReference type="Pfam" id="PF20241"/>
    </source>
</evidence>